<dbReference type="AlphaFoldDB" id="A0A212AA39"/>
<protein>
    <submittedName>
        <fullName evidence="1">Uncharacterized protein</fullName>
    </submittedName>
</protein>
<sequence length="65" mass="7402">MTDEILRDTEAHTVYKRSLFLADDASPNGMKLVLQEELVDDGSLFLKRRRSLCPAHQFDRAKGPV</sequence>
<evidence type="ECO:0000313" key="1">
    <source>
        <dbReference type="EMBL" id="OWJ76987.1"/>
    </source>
</evidence>
<keyword evidence="2" id="KW-1185">Reference proteome</keyword>
<accession>A0A212AA39</accession>
<dbReference type="EMBL" id="NIPW01000024">
    <property type="protein sequence ID" value="OWJ76987.1"/>
    <property type="molecule type" value="Genomic_DNA"/>
</dbReference>
<dbReference type="RefSeq" id="WP_088215780.1">
    <property type="nucleotide sequence ID" value="NZ_NIPW01000024.1"/>
</dbReference>
<organism evidence="1 2">
    <name type="scientific">Haematobacter genomosp. 1</name>
    <dbReference type="NCBI Taxonomy" id="366618"/>
    <lineage>
        <taxon>Bacteria</taxon>
        <taxon>Pseudomonadati</taxon>
        <taxon>Pseudomonadota</taxon>
        <taxon>Alphaproteobacteria</taxon>
        <taxon>Rhodobacterales</taxon>
        <taxon>Paracoccaceae</taxon>
        <taxon>Haematobacter</taxon>
    </lineage>
</organism>
<proteinExistence type="predicted"/>
<name>A0A212AA39_9RHOB</name>
<gene>
    <name evidence="1" type="ORF">CDV49_12580</name>
</gene>
<evidence type="ECO:0000313" key="2">
    <source>
        <dbReference type="Proteomes" id="UP000196878"/>
    </source>
</evidence>
<reference evidence="1 2" key="1">
    <citation type="submission" date="2016-12" db="EMBL/GenBank/DDBJ databases">
        <title>Comparison of Traditional DNA-DNA Hybridization with In Silico Genomic Analysis.</title>
        <authorList>
            <person name="Nicholson A.C."/>
            <person name="Humrighouse B.W."/>
            <person name="Graziano J."/>
            <person name="Lasker B."/>
            <person name="Whitney A.M."/>
            <person name="Mcquiston J.R."/>
        </authorList>
    </citation>
    <scope>NUCLEOTIDE SEQUENCE [LARGE SCALE GENOMIC DNA]</scope>
    <source>
        <strain evidence="1 2">H2240</strain>
    </source>
</reference>
<dbReference type="Proteomes" id="UP000196878">
    <property type="component" value="Unassembled WGS sequence"/>
</dbReference>
<comment type="caution">
    <text evidence="1">The sequence shown here is derived from an EMBL/GenBank/DDBJ whole genome shotgun (WGS) entry which is preliminary data.</text>
</comment>